<dbReference type="AlphaFoldDB" id="A0A4Q1D4R8"/>
<dbReference type="RefSeq" id="WP_129003751.1">
    <property type="nucleotide sequence ID" value="NZ_SDHZ01000002.1"/>
</dbReference>
<keyword evidence="1" id="KW-0732">Signal</keyword>
<feature type="signal peptide" evidence="1">
    <location>
        <begin position="1"/>
        <end position="23"/>
    </location>
</feature>
<sequence>MRNMYKSCLLMMLLLPLSASLKAQVDPHFSQYYMYPSWLNPALTGAFDGSYRVSGIYRTQWGGLGVPFKTYGLSAEMTTEKNLNAGLSVMRQTAGDAAYAYTTGYANVAYTGLRFGKEGMHKVYLGLQAGFIQRKFDREKMTFGSQWNYITGPTGSNSAEVLDRTAAIAFDAGAGAMYFDATPGKKANFFAGVSFSHLSQADDKFSASGNEKFPVRYTLHGGARISLSNQLSVTPNLLYMKQRTAEEKMLGAYAQYKVNDELTVMLGGNYRLKDAFSPYIGFTNKGWMLGASYDVNNSDLGKMAGSANSFEISLSFIGRKKTPTPQVEFVCPRL</sequence>
<dbReference type="EMBL" id="SDHZ01000002">
    <property type="protein sequence ID" value="RXK82936.1"/>
    <property type="molecule type" value="Genomic_DNA"/>
</dbReference>
<proteinExistence type="predicted"/>
<reference evidence="2 3" key="1">
    <citation type="submission" date="2019-01" db="EMBL/GenBank/DDBJ databases">
        <title>Filimonas sp. strain TTM-71.</title>
        <authorList>
            <person name="Chen W.-M."/>
        </authorList>
    </citation>
    <scope>NUCLEOTIDE SEQUENCE [LARGE SCALE GENOMIC DNA]</scope>
    <source>
        <strain evidence="2 3">TTM-71</strain>
    </source>
</reference>
<accession>A0A4Q1D4R8</accession>
<name>A0A4Q1D4R8_9BACT</name>
<organism evidence="2 3">
    <name type="scientific">Filimonas effusa</name>
    <dbReference type="NCBI Taxonomy" id="2508721"/>
    <lineage>
        <taxon>Bacteria</taxon>
        <taxon>Pseudomonadati</taxon>
        <taxon>Bacteroidota</taxon>
        <taxon>Chitinophagia</taxon>
        <taxon>Chitinophagales</taxon>
        <taxon>Chitinophagaceae</taxon>
        <taxon>Filimonas</taxon>
    </lineage>
</organism>
<protein>
    <submittedName>
        <fullName evidence="2">Type IX secretion system membrane protein PorP/SprF</fullName>
    </submittedName>
</protein>
<dbReference type="OrthoDB" id="1186563at2"/>
<dbReference type="NCBIfam" id="TIGR03519">
    <property type="entry name" value="T9SS_PorP_fam"/>
    <property type="match status" value="1"/>
</dbReference>
<dbReference type="Proteomes" id="UP000290545">
    <property type="component" value="Unassembled WGS sequence"/>
</dbReference>
<evidence type="ECO:0000313" key="2">
    <source>
        <dbReference type="EMBL" id="RXK82936.1"/>
    </source>
</evidence>
<gene>
    <name evidence="2" type="ORF">ESB13_12470</name>
</gene>
<dbReference type="InterPro" id="IPR019861">
    <property type="entry name" value="PorP/SprF_Bacteroidetes"/>
</dbReference>
<keyword evidence="3" id="KW-1185">Reference proteome</keyword>
<evidence type="ECO:0000313" key="3">
    <source>
        <dbReference type="Proteomes" id="UP000290545"/>
    </source>
</evidence>
<feature type="chain" id="PRO_5020820804" evidence="1">
    <location>
        <begin position="24"/>
        <end position="334"/>
    </location>
</feature>
<dbReference type="Pfam" id="PF11751">
    <property type="entry name" value="PorP_SprF"/>
    <property type="match status" value="1"/>
</dbReference>
<evidence type="ECO:0000256" key="1">
    <source>
        <dbReference type="SAM" id="SignalP"/>
    </source>
</evidence>
<comment type="caution">
    <text evidence="2">The sequence shown here is derived from an EMBL/GenBank/DDBJ whole genome shotgun (WGS) entry which is preliminary data.</text>
</comment>